<evidence type="ECO:0000259" key="2">
    <source>
        <dbReference type="PROSITE" id="PS51762"/>
    </source>
</evidence>
<dbReference type="InterPro" id="IPR013320">
    <property type="entry name" value="ConA-like_dom_sf"/>
</dbReference>
<dbReference type="EMBL" id="ML987209">
    <property type="protein sequence ID" value="KAF2242098.1"/>
    <property type="molecule type" value="Genomic_DNA"/>
</dbReference>
<dbReference type="InterPro" id="IPR050546">
    <property type="entry name" value="Glycosyl_Hydrlase_16"/>
</dbReference>
<keyword evidence="1" id="KW-0732">Signal</keyword>
<dbReference type="RefSeq" id="XP_033677102.1">
    <property type="nucleotide sequence ID" value="XM_033824337.1"/>
</dbReference>
<dbReference type="PANTHER" id="PTHR10963">
    <property type="entry name" value="GLYCOSYL HYDROLASE-RELATED"/>
    <property type="match status" value="1"/>
</dbReference>
<dbReference type="CDD" id="cd02181">
    <property type="entry name" value="GH16_fungal_Lam16A_glucanase"/>
    <property type="match status" value="1"/>
</dbReference>
<dbReference type="Proteomes" id="UP000800094">
    <property type="component" value="Unassembled WGS sequence"/>
</dbReference>
<keyword evidence="3" id="KW-0378">Hydrolase</keyword>
<proteinExistence type="predicted"/>
<dbReference type="GO" id="GO:0004553">
    <property type="term" value="F:hydrolase activity, hydrolyzing O-glycosyl compounds"/>
    <property type="evidence" value="ECO:0007669"/>
    <property type="project" value="InterPro"/>
</dbReference>
<evidence type="ECO:0000313" key="3">
    <source>
        <dbReference type="EMBL" id="KAF2242098.1"/>
    </source>
</evidence>
<dbReference type="PROSITE" id="PS51762">
    <property type="entry name" value="GH16_2"/>
    <property type="match status" value="1"/>
</dbReference>
<dbReference type="PANTHER" id="PTHR10963:SF24">
    <property type="entry name" value="GLYCOSIDASE C21B10.07-RELATED"/>
    <property type="match status" value="1"/>
</dbReference>
<reference evidence="3" key="1">
    <citation type="journal article" date="2020" name="Stud. Mycol.">
        <title>101 Dothideomycetes genomes: a test case for predicting lifestyles and emergence of pathogens.</title>
        <authorList>
            <person name="Haridas S."/>
            <person name="Albert R."/>
            <person name="Binder M."/>
            <person name="Bloem J."/>
            <person name="Labutti K."/>
            <person name="Salamov A."/>
            <person name="Andreopoulos B."/>
            <person name="Baker S."/>
            <person name="Barry K."/>
            <person name="Bills G."/>
            <person name="Bluhm B."/>
            <person name="Cannon C."/>
            <person name="Castanera R."/>
            <person name="Culley D."/>
            <person name="Daum C."/>
            <person name="Ezra D."/>
            <person name="Gonzalez J."/>
            <person name="Henrissat B."/>
            <person name="Kuo A."/>
            <person name="Liang C."/>
            <person name="Lipzen A."/>
            <person name="Lutzoni F."/>
            <person name="Magnuson J."/>
            <person name="Mondo S."/>
            <person name="Nolan M."/>
            <person name="Ohm R."/>
            <person name="Pangilinan J."/>
            <person name="Park H.-J."/>
            <person name="Ramirez L."/>
            <person name="Alfaro M."/>
            <person name="Sun H."/>
            <person name="Tritt A."/>
            <person name="Yoshinaga Y."/>
            <person name="Zwiers L.-H."/>
            <person name="Turgeon B."/>
            <person name="Goodwin S."/>
            <person name="Spatafora J."/>
            <person name="Crous P."/>
            <person name="Grigoriev I."/>
        </authorList>
    </citation>
    <scope>NUCLEOTIDE SEQUENCE</scope>
    <source>
        <strain evidence="3">CBS 122368</strain>
    </source>
</reference>
<gene>
    <name evidence="3" type="ORF">BU26DRAFT_439331</name>
</gene>
<organism evidence="3 4">
    <name type="scientific">Trematosphaeria pertusa</name>
    <dbReference type="NCBI Taxonomy" id="390896"/>
    <lineage>
        <taxon>Eukaryota</taxon>
        <taxon>Fungi</taxon>
        <taxon>Dikarya</taxon>
        <taxon>Ascomycota</taxon>
        <taxon>Pezizomycotina</taxon>
        <taxon>Dothideomycetes</taxon>
        <taxon>Pleosporomycetidae</taxon>
        <taxon>Pleosporales</taxon>
        <taxon>Massarineae</taxon>
        <taxon>Trematosphaeriaceae</taxon>
        <taxon>Trematosphaeria</taxon>
    </lineage>
</organism>
<name>A0A6A6HWF7_9PLEO</name>
<sequence>MRPTSLVSAVLATVPMLFDAGAAHYTLTDDLSYKNFFNAFDFYSGPDPTNGFVQYQDLQSAIKSQYIGYLEDTQSVYLGVDFQSQDANGRASVRAESNKTFNQGLLIADIHHMPASTCGSWPAFWMLGVGSDGQSQWPNAGEVDILEGVNDYDANAVTLHTSAGCAVDNATTPAMGQADAQSAFMGTMETSNCDVAAPDQDKNVGCSIKAPPATAGGGLPTYGTDFNSAGGGVYAMEWTAQSISVWFFPRNSSTYASTFSSSSSNSTNATQTLDPSTFGTPLAKFQGSGCDFTQRFDSMKIIFNTAFCGDWAGEIWDQSCKATTGAATCEEYVQNNPEAFEQSYWEIAALKWYTDADAEGSPAAKKREVGRLPVNPRQRGRRYKW</sequence>
<feature type="signal peptide" evidence="1">
    <location>
        <begin position="1"/>
        <end position="23"/>
    </location>
</feature>
<dbReference type="GeneID" id="54577667"/>
<dbReference type="GO" id="GO:0009251">
    <property type="term" value="P:glucan catabolic process"/>
    <property type="evidence" value="ECO:0007669"/>
    <property type="project" value="TreeGrafter"/>
</dbReference>
<evidence type="ECO:0000313" key="4">
    <source>
        <dbReference type="Proteomes" id="UP000800094"/>
    </source>
</evidence>
<protein>
    <submittedName>
        <fullName evidence="3">Glycoside hydrolase family 16 protein</fullName>
    </submittedName>
</protein>
<keyword evidence="4" id="KW-1185">Reference proteome</keyword>
<feature type="chain" id="PRO_5025615284" evidence="1">
    <location>
        <begin position="24"/>
        <end position="385"/>
    </location>
</feature>
<dbReference type="OrthoDB" id="192832at2759"/>
<dbReference type="AlphaFoldDB" id="A0A6A6HWF7"/>
<feature type="domain" description="GH16" evidence="2">
    <location>
        <begin position="7"/>
        <end position="341"/>
    </location>
</feature>
<dbReference type="InterPro" id="IPR000757">
    <property type="entry name" value="Beta-glucanase-like"/>
</dbReference>
<dbReference type="Gene3D" id="2.60.120.200">
    <property type="match status" value="1"/>
</dbReference>
<dbReference type="SUPFAM" id="SSF49899">
    <property type="entry name" value="Concanavalin A-like lectins/glucanases"/>
    <property type="match status" value="1"/>
</dbReference>
<evidence type="ECO:0000256" key="1">
    <source>
        <dbReference type="SAM" id="SignalP"/>
    </source>
</evidence>
<dbReference type="Pfam" id="PF26113">
    <property type="entry name" value="GH16_XgeA"/>
    <property type="match status" value="1"/>
</dbReference>
<accession>A0A6A6HWF7</accession>